<proteinExistence type="predicted"/>
<dbReference type="SUPFAM" id="SSF52833">
    <property type="entry name" value="Thioredoxin-like"/>
    <property type="match status" value="1"/>
</dbReference>
<keyword evidence="6" id="KW-1185">Reference proteome</keyword>
<name>A0AA35QXL4_GEOBA</name>
<accession>A0AA35QXL4</accession>
<evidence type="ECO:0000313" key="5">
    <source>
        <dbReference type="EMBL" id="CAI7996066.1"/>
    </source>
</evidence>
<evidence type="ECO:0000256" key="1">
    <source>
        <dbReference type="ARBA" id="ARBA00026148"/>
    </source>
</evidence>
<organism evidence="5 6">
    <name type="scientific">Geodia barretti</name>
    <name type="common">Barrett's horny sponge</name>
    <dbReference type="NCBI Taxonomy" id="519541"/>
    <lineage>
        <taxon>Eukaryota</taxon>
        <taxon>Metazoa</taxon>
        <taxon>Porifera</taxon>
        <taxon>Demospongiae</taxon>
        <taxon>Heteroscleromorpha</taxon>
        <taxon>Tetractinellida</taxon>
        <taxon>Astrophorina</taxon>
        <taxon>Geodiidae</taxon>
        <taxon>Geodia</taxon>
    </lineage>
</organism>
<dbReference type="InterPro" id="IPR013766">
    <property type="entry name" value="Thioredoxin_domain"/>
</dbReference>
<dbReference type="InterPro" id="IPR036249">
    <property type="entry name" value="Thioredoxin-like_sf"/>
</dbReference>
<dbReference type="Proteomes" id="UP001174909">
    <property type="component" value="Unassembled WGS sequence"/>
</dbReference>
<evidence type="ECO:0000313" key="6">
    <source>
        <dbReference type="Proteomes" id="UP001174909"/>
    </source>
</evidence>
<protein>
    <recommendedName>
        <fullName evidence="1">Thioredoxin domain-containing protein 9</fullName>
    </recommendedName>
</protein>
<dbReference type="Gene3D" id="3.40.30.10">
    <property type="entry name" value="Glutaredoxin"/>
    <property type="match status" value="1"/>
</dbReference>
<evidence type="ECO:0000259" key="4">
    <source>
        <dbReference type="Pfam" id="PF00085"/>
    </source>
</evidence>
<sequence>NVDLPGIFPQCTRKRFPRVSSDALNGSFRIGCFMERSRPLTRGGEMAESAVAAGVLAAVTAVEDVVDTEIQRLENLDEEGLGRLREERLQQLKRETKQREEWKTQGHGVYSEIAEEKEFFEVCKKSEKVVCHFFRESTFRCKIVDKHLSLLATRHLETRFVKLSVERAPFLCERLKIRMLPTIGLVVDGKTKDFIKGFDELGGRDDFSTDLLEWRLGCGGAIDYSGNLLEPPLPASKKQLSVHSKQTIRDSALDSSDSDD</sequence>
<reference evidence="5" key="1">
    <citation type="submission" date="2023-03" db="EMBL/GenBank/DDBJ databases">
        <authorList>
            <person name="Steffen K."/>
            <person name="Cardenas P."/>
        </authorList>
    </citation>
    <scope>NUCLEOTIDE SEQUENCE</scope>
</reference>
<feature type="coiled-coil region" evidence="2">
    <location>
        <begin position="59"/>
        <end position="105"/>
    </location>
</feature>
<comment type="caution">
    <text evidence="5">The sequence shown here is derived from an EMBL/GenBank/DDBJ whole genome shotgun (WGS) entry which is preliminary data.</text>
</comment>
<dbReference type="EMBL" id="CASHTH010000263">
    <property type="protein sequence ID" value="CAI7996066.1"/>
    <property type="molecule type" value="Genomic_DNA"/>
</dbReference>
<keyword evidence="2" id="KW-0175">Coiled coil</keyword>
<evidence type="ECO:0000256" key="3">
    <source>
        <dbReference type="SAM" id="MobiDB-lite"/>
    </source>
</evidence>
<dbReference type="Pfam" id="PF00085">
    <property type="entry name" value="Thioredoxin"/>
    <property type="match status" value="1"/>
</dbReference>
<dbReference type="AlphaFoldDB" id="A0AA35QXL4"/>
<dbReference type="PANTHER" id="PTHR21148">
    <property type="entry name" value="THIOREDOXIN DOMAIN-CONTAINING PROTEIN 9"/>
    <property type="match status" value="1"/>
</dbReference>
<feature type="region of interest" description="Disordered" evidence="3">
    <location>
        <begin position="238"/>
        <end position="260"/>
    </location>
</feature>
<gene>
    <name evidence="5" type="ORF">GBAR_LOCUS1809</name>
</gene>
<feature type="non-terminal residue" evidence="5">
    <location>
        <position position="1"/>
    </location>
</feature>
<feature type="domain" description="Thioredoxin" evidence="4">
    <location>
        <begin position="115"/>
        <end position="197"/>
    </location>
</feature>
<evidence type="ECO:0000256" key="2">
    <source>
        <dbReference type="SAM" id="Coils"/>
    </source>
</evidence>
<dbReference type="CDD" id="cd02989">
    <property type="entry name" value="Phd_like_TxnDC9"/>
    <property type="match status" value="1"/>
</dbReference>